<dbReference type="OrthoDB" id="7658418at2"/>
<feature type="compositionally biased region" description="Low complexity" evidence="1">
    <location>
        <begin position="38"/>
        <end position="83"/>
    </location>
</feature>
<keyword evidence="2" id="KW-1133">Transmembrane helix</keyword>
<proteinExistence type="predicted"/>
<dbReference type="Proteomes" id="UP000192455">
    <property type="component" value="Unassembled WGS sequence"/>
</dbReference>
<feature type="transmembrane region" description="Helical" evidence="2">
    <location>
        <begin position="7"/>
        <end position="29"/>
    </location>
</feature>
<evidence type="ECO:0000313" key="4">
    <source>
        <dbReference type="Proteomes" id="UP000192455"/>
    </source>
</evidence>
<dbReference type="SUPFAM" id="SSF88713">
    <property type="entry name" value="Glycoside hydrolase/deacetylase"/>
    <property type="match status" value="1"/>
</dbReference>
<dbReference type="Gene3D" id="3.20.20.370">
    <property type="entry name" value="Glycoside hydrolase/deacetylase"/>
    <property type="match status" value="1"/>
</dbReference>
<dbReference type="AlphaFoldDB" id="A0A1R3WZV9"/>
<dbReference type="Pfam" id="PF04748">
    <property type="entry name" value="Polysacc_deac_2"/>
    <property type="match status" value="1"/>
</dbReference>
<keyword evidence="4" id="KW-1185">Reference proteome</keyword>
<evidence type="ECO:0000256" key="2">
    <source>
        <dbReference type="SAM" id="Phobius"/>
    </source>
</evidence>
<name>A0A1R3WZV9_9RHOB</name>
<accession>A0A1R3WZV9</accession>
<dbReference type="InterPro" id="IPR011330">
    <property type="entry name" value="Glyco_hydro/deAcase_b/a-brl"/>
</dbReference>
<sequence>MRGFLGGLVGGAMLVVAALVAWVFVTALMSSPPGGPGNPAAGTTETAAGTGEEAGPVAAEADPVEAGPAAAEPEAPAAEPEAASIAPDSGPNAGADATEDKPRLPTISPDAPAVSQPQPDALTDHETIPGEGGPLRFSGGKMPGRTFEPDASRPALAALPRLDGGRASASTTPGTPARRLTEEPETPPLRGALDEFAAPFKGGRDLPLMALVLIDTGNEGLAALEGFAHPVTVAIDPSAPDADERMGGYRAAGHEVLALIDLPGNANASDAEVALEAGFSRLSQAIGLLEGEGGFSGQRALVEQVAAHLAEDGRGMILRHAGPAAALAPARRAGVPAAGLFRDLDGAGQGPGAMRRFLDQAALRAGQDGSVILLGRLRPETLAALDGWFVQQRSARVAPAPVSAVLREAGAGEPVTGR</sequence>
<evidence type="ECO:0000313" key="3">
    <source>
        <dbReference type="EMBL" id="SIT84175.1"/>
    </source>
</evidence>
<dbReference type="STRING" id="515897.SAMN05421849_2059"/>
<evidence type="ECO:0000256" key="1">
    <source>
        <dbReference type="SAM" id="MobiDB-lite"/>
    </source>
</evidence>
<dbReference type="InterPro" id="IPR006837">
    <property type="entry name" value="Divergent_DAC"/>
</dbReference>
<feature type="compositionally biased region" description="Low complexity" evidence="1">
    <location>
        <begin position="152"/>
        <end position="167"/>
    </location>
</feature>
<dbReference type="RefSeq" id="WP_143733042.1">
    <property type="nucleotide sequence ID" value="NZ_FTPS01000001.1"/>
</dbReference>
<keyword evidence="2" id="KW-0472">Membrane</keyword>
<dbReference type="EMBL" id="FTPS01000001">
    <property type="protein sequence ID" value="SIT84175.1"/>
    <property type="molecule type" value="Genomic_DNA"/>
</dbReference>
<feature type="region of interest" description="Disordered" evidence="1">
    <location>
        <begin position="32"/>
        <end position="191"/>
    </location>
</feature>
<protein>
    <submittedName>
        <fullName evidence="3">Uncharacterized conserved protein YibQ, putative polysaccharide deacetylase 2 family</fullName>
    </submittedName>
</protein>
<dbReference type="GO" id="GO:0005975">
    <property type="term" value="P:carbohydrate metabolic process"/>
    <property type="evidence" value="ECO:0007669"/>
    <property type="project" value="InterPro"/>
</dbReference>
<reference evidence="3 4" key="1">
    <citation type="submission" date="2017-01" db="EMBL/GenBank/DDBJ databases">
        <authorList>
            <person name="Mah S.A."/>
            <person name="Swanson W.J."/>
            <person name="Moy G.W."/>
            <person name="Vacquier V.D."/>
        </authorList>
    </citation>
    <scope>NUCLEOTIDE SEQUENCE [LARGE SCALE GENOMIC DNA]</scope>
    <source>
        <strain evidence="3 4">DSM 21219</strain>
    </source>
</reference>
<dbReference type="CDD" id="cd10936">
    <property type="entry name" value="CE4_DAC2"/>
    <property type="match status" value="1"/>
</dbReference>
<organism evidence="3 4">
    <name type="scientific">Pontibaca methylaminivorans</name>
    <dbReference type="NCBI Taxonomy" id="515897"/>
    <lineage>
        <taxon>Bacteria</taxon>
        <taxon>Pseudomonadati</taxon>
        <taxon>Pseudomonadota</taxon>
        <taxon>Alphaproteobacteria</taxon>
        <taxon>Rhodobacterales</taxon>
        <taxon>Roseobacteraceae</taxon>
        <taxon>Pontibaca</taxon>
    </lineage>
</organism>
<keyword evidence="2" id="KW-0812">Transmembrane</keyword>
<gene>
    <name evidence="3" type="ORF">SAMN05421849_2059</name>
</gene>